<evidence type="ECO:0000256" key="4">
    <source>
        <dbReference type="ARBA" id="ARBA00023014"/>
    </source>
</evidence>
<keyword evidence="2" id="KW-0479">Metal-binding</keyword>
<dbReference type="AlphaFoldDB" id="A0A1Z5HRX4"/>
<dbReference type="InterPro" id="IPR007197">
    <property type="entry name" value="rSAM"/>
</dbReference>
<sequence length="450" mass="50008">MPGLPAPETLILQTVQEHNILPLTSQCNAGCVFCSHRQNPGEVQVYYLSPLSMELLERLVEFLNEKEKIVIGESATKIMEGEPFCHPRFDEILQLLRGKFPHTPIQITTNGTLLNAGKISLLSALKPVELNISLNSASKAGRKMLMGDEGTEGVAAVKSLEKAGIPFHGSVVALPQLVGWDDLRRTLFYLADHGARTIRLFLPGGNQVLSRRLKISRTLWEELENFCHSLRQELACPLVLEPPLLKDLTPRVEGVVPGSGAAAAGIRAGDVVLEIDGRQPVSRVDAFYQIKKSAKVEILLNRDRQQLRLTWQKNPGSGDGLVMAYDFDPGDEMRIRREIQRHRAVKVLICTSLAAEKLMRLVAQRISTDRVTIDILPVSSRLFGGTIISAGLLVVDDFVKALKDYREQGKMVPDLVLLPPRAFDFWGRDLTGVHYTEIARRLDWPVSVPV</sequence>
<feature type="domain" description="PDZ" evidence="5">
    <location>
        <begin position="252"/>
        <end position="305"/>
    </location>
</feature>
<dbReference type="PROSITE" id="PS51918">
    <property type="entry name" value="RADICAL_SAM"/>
    <property type="match status" value="1"/>
</dbReference>
<name>A0A1Z5HRX4_9FIRM</name>
<evidence type="ECO:0000256" key="3">
    <source>
        <dbReference type="ARBA" id="ARBA00023004"/>
    </source>
</evidence>
<dbReference type="Gene3D" id="3.20.20.70">
    <property type="entry name" value="Aldolase class I"/>
    <property type="match status" value="1"/>
</dbReference>
<dbReference type="InterPro" id="IPR013785">
    <property type="entry name" value="Aldolase_TIM"/>
</dbReference>
<evidence type="ECO:0000256" key="2">
    <source>
        <dbReference type="ARBA" id="ARBA00022723"/>
    </source>
</evidence>
<dbReference type="Proteomes" id="UP000197032">
    <property type="component" value="Unassembled WGS sequence"/>
</dbReference>
<evidence type="ECO:0000256" key="1">
    <source>
        <dbReference type="ARBA" id="ARBA00022691"/>
    </source>
</evidence>
<dbReference type="InterPro" id="IPR007549">
    <property type="entry name" value="DUF512"/>
</dbReference>
<dbReference type="GO" id="GO:0051536">
    <property type="term" value="F:iron-sulfur cluster binding"/>
    <property type="evidence" value="ECO:0007669"/>
    <property type="project" value="UniProtKB-KW"/>
</dbReference>
<keyword evidence="8" id="KW-1185">Reference proteome</keyword>
<keyword evidence="4" id="KW-0411">Iron-sulfur</keyword>
<dbReference type="PANTHER" id="PTHR11228">
    <property type="entry name" value="RADICAL SAM DOMAIN PROTEIN"/>
    <property type="match status" value="1"/>
</dbReference>
<organism evidence="7 8">
    <name type="scientific">Calderihabitans maritimus</name>
    <dbReference type="NCBI Taxonomy" id="1246530"/>
    <lineage>
        <taxon>Bacteria</taxon>
        <taxon>Bacillati</taxon>
        <taxon>Bacillota</taxon>
        <taxon>Clostridia</taxon>
        <taxon>Neomoorellales</taxon>
        <taxon>Calderihabitantaceae</taxon>
        <taxon>Calderihabitans</taxon>
    </lineage>
</organism>
<dbReference type="CDD" id="cd01335">
    <property type="entry name" value="Radical_SAM"/>
    <property type="match status" value="1"/>
</dbReference>
<evidence type="ECO:0000313" key="7">
    <source>
        <dbReference type="EMBL" id="GAW92188.1"/>
    </source>
</evidence>
<dbReference type="InterPro" id="IPR001478">
    <property type="entry name" value="PDZ"/>
</dbReference>
<dbReference type="GO" id="GO:0003824">
    <property type="term" value="F:catalytic activity"/>
    <property type="evidence" value="ECO:0007669"/>
    <property type="project" value="InterPro"/>
</dbReference>
<reference evidence="8" key="1">
    <citation type="journal article" date="2017" name="Appl. Environ. Microbiol.">
        <title>Genomic analysis of Calderihabitans maritimus KKC1, a thermophilic hydrogenogenic carboxydotrophic bacterium isolated from marine sediment.</title>
        <authorList>
            <person name="Omae K."/>
            <person name="Yoneda Y."/>
            <person name="Fukuyama Y."/>
            <person name="Yoshida T."/>
            <person name="Sako Y."/>
        </authorList>
    </citation>
    <scope>NUCLEOTIDE SEQUENCE [LARGE SCALE GENOMIC DNA]</scope>
    <source>
        <strain evidence="8">KKC1</strain>
    </source>
</reference>
<dbReference type="Pfam" id="PF04459">
    <property type="entry name" value="DUF512"/>
    <property type="match status" value="1"/>
</dbReference>
<proteinExistence type="predicted"/>
<dbReference type="Pfam" id="PF17820">
    <property type="entry name" value="PDZ_6"/>
    <property type="match status" value="1"/>
</dbReference>
<dbReference type="InterPro" id="IPR041489">
    <property type="entry name" value="PDZ_6"/>
</dbReference>
<dbReference type="SUPFAM" id="SSF50156">
    <property type="entry name" value="PDZ domain-like"/>
    <property type="match status" value="1"/>
</dbReference>
<dbReference type="InterPro" id="IPR036034">
    <property type="entry name" value="PDZ_sf"/>
</dbReference>
<accession>A0A1Z5HRX4</accession>
<dbReference type="EMBL" id="BDGJ01000060">
    <property type="protein sequence ID" value="GAW92188.1"/>
    <property type="molecule type" value="Genomic_DNA"/>
</dbReference>
<dbReference type="SFLD" id="SFLDG01067">
    <property type="entry name" value="SPASM/twitch_domain_containing"/>
    <property type="match status" value="1"/>
</dbReference>
<dbReference type="PANTHER" id="PTHR11228:SF7">
    <property type="entry name" value="PQQA PEPTIDE CYCLASE"/>
    <property type="match status" value="1"/>
</dbReference>
<evidence type="ECO:0000259" key="5">
    <source>
        <dbReference type="PROSITE" id="PS50106"/>
    </source>
</evidence>
<gene>
    <name evidence="7" type="ORF">KKC1_13470</name>
</gene>
<comment type="caution">
    <text evidence="7">The sequence shown here is derived from an EMBL/GenBank/DDBJ whole genome shotgun (WGS) entry which is preliminary data.</text>
</comment>
<evidence type="ECO:0000259" key="6">
    <source>
        <dbReference type="PROSITE" id="PS51918"/>
    </source>
</evidence>
<feature type="domain" description="Radical SAM core" evidence="6">
    <location>
        <begin position="13"/>
        <end position="231"/>
    </location>
</feature>
<dbReference type="GO" id="GO:0046872">
    <property type="term" value="F:metal ion binding"/>
    <property type="evidence" value="ECO:0007669"/>
    <property type="project" value="UniProtKB-KW"/>
</dbReference>
<evidence type="ECO:0000313" key="8">
    <source>
        <dbReference type="Proteomes" id="UP000197032"/>
    </source>
</evidence>
<dbReference type="SMART" id="SM00228">
    <property type="entry name" value="PDZ"/>
    <property type="match status" value="1"/>
</dbReference>
<dbReference type="SFLD" id="SFLDS00029">
    <property type="entry name" value="Radical_SAM"/>
    <property type="match status" value="1"/>
</dbReference>
<keyword evidence="3" id="KW-0408">Iron</keyword>
<dbReference type="InterPro" id="IPR050377">
    <property type="entry name" value="Radical_SAM_PqqE_MftC-like"/>
</dbReference>
<dbReference type="Gene3D" id="2.30.42.10">
    <property type="match status" value="1"/>
</dbReference>
<keyword evidence="1" id="KW-0949">S-adenosyl-L-methionine</keyword>
<dbReference type="RefSeq" id="WP_192868111.1">
    <property type="nucleotide sequence ID" value="NZ_BDGJ01000060.1"/>
</dbReference>
<dbReference type="Pfam" id="PF04055">
    <property type="entry name" value="Radical_SAM"/>
    <property type="match status" value="1"/>
</dbReference>
<dbReference type="PROSITE" id="PS50106">
    <property type="entry name" value="PDZ"/>
    <property type="match status" value="1"/>
</dbReference>
<dbReference type="SUPFAM" id="SSF102114">
    <property type="entry name" value="Radical SAM enzymes"/>
    <property type="match status" value="1"/>
</dbReference>
<protein>
    <submittedName>
        <fullName evidence="7">Radical SAM superfamily enzyme</fullName>
    </submittedName>
</protein>
<dbReference type="InterPro" id="IPR058240">
    <property type="entry name" value="rSAM_sf"/>
</dbReference>